<evidence type="ECO:0000313" key="2">
    <source>
        <dbReference type="Proteomes" id="UP000598146"/>
    </source>
</evidence>
<evidence type="ECO:0000313" key="1">
    <source>
        <dbReference type="EMBL" id="MBG0561974.1"/>
    </source>
</evidence>
<protein>
    <submittedName>
        <fullName evidence="1">Uncharacterized protein</fullName>
    </submittedName>
</protein>
<reference evidence="1" key="1">
    <citation type="submission" date="2020-11" db="EMBL/GenBank/DDBJ databases">
        <title>Isolation and identification of active actinomycetes.</title>
        <authorList>
            <person name="Sun X."/>
        </authorList>
    </citation>
    <scope>NUCLEOTIDE SEQUENCE</scope>
    <source>
        <strain evidence="1">NEAU-A11</strain>
    </source>
</reference>
<accession>A0A931G132</accession>
<name>A0A931G132_9ACTN</name>
<keyword evidence="2" id="KW-1185">Reference proteome</keyword>
<gene>
    <name evidence="1" type="ORF">I4J89_10910</name>
</gene>
<dbReference type="RefSeq" id="WP_196413756.1">
    <property type="nucleotide sequence ID" value="NZ_JADQTO010000004.1"/>
</dbReference>
<comment type="caution">
    <text evidence="1">The sequence shown here is derived from an EMBL/GenBank/DDBJ whole genome shotgun (WGS) entry which is preliminary data.</text>
</comment>
<dbReference type="EMBL" id="JADQTO010000004">
    <property type="protein sequence ID" value="MBG0561974.1"/>
    <property type="molecule type" value="Genomic_DNA"/>
</dbReference>
<dbReference type="Proteomes" id="UP000598146">
    <property type="component" value="Unassembled WGS sequence"/>
</dbReference>
<dbReference type="AlphaFoldDB" id="A0A931G132"/>
<proteinExistence type="predicted"/>
<organism evidence="1 2">
    <name type="scientific">Actinoplanes aureus</name>
    <dbReference type="NCBI Taxonomy" id="2792083"/>
    <lineage>
        <taxon>Bacteria</taxon>
        <taxon>Bacillati</taxon>
        <taxon>Actinomycetota</taxon>
        <taxon>Actinomycetes</taxon>
        <taxon>Micromonosporales</taxon>
        <taxon>Micromonosporaceae</taxon>
        <taxon>Actinoplanes</taxon>
    </lineage>
</organism>
<sequence length="251" mass="26665">MRIHRPTLLSLVLLLLITGVVVRLGDRLAEPDAVPVAATVTDDAGDELATTTYDGPMIRRRAAIAIHPVAGADRAAIARELRAVAAREEVGELTDSTFAVFSAEMLEYLVPELTLVMPEGVSVHRAEAFMRDFRPASVGFYLVETVLVHDLTFAVLPVAGVAPATVRDRIDAEGVLADSLNRYETTVQPAGVTVRYFGAVLSDGQIARVRASIGRAAGVPAERVLVEASRPGAGVDLSHGVPNLVEPPHGH</sequence>